<dbReference type="Gene3D" id="3.40.5.90">
    <property type="entry name" value="CDGSH iron-sulfur domain, mitoNEET-type"/>
    <property type="match status" value="1"/>
</dbReference>
<dbReference type="OrthoDB" id="9795032at2"/>
<dbReference type="InterPro" id="IPR018967">
    <property type="entry name" value="FeS-contain_CDGSH-typ"/>
</dbReference>
<dbReference type="Pfam" id="PF09360">
    <property type="entry name" value="zf-CDGSH"/>
    <property type="match status" value="1"/>
</dbReference>
<reference evidence="6 7" key="1">
    <citation type="submission" date="2019-02" db="EMBL/GenBank/DDBJ databases">
        <title>Deep-cultivation of Planctomycetes and their phenomic and genomic characterization uncovers novel biology.</title>
        <authorList>
            <person name="Wiegand S."/>
            <person name="Jogler M."/>
            <person name="Boedeker C."/>
            <person name="Pinto D."/>
            <person name="Vollmers J."/>
            <person name="Rivas-Marin E."/>
            <person name="Kohn T."/>
            <person name="Peeters S.H."/>
            <person name="Heuer A."/>
            <person name="Rast P."/>
            <person name="Oberbeckmann S."/>
            <person name="Bunk B."/>
            <person name="Jeske O."/>
            <person name="Meyerdierks A."/>
            <person name="Storesund J.E."/>
            <person name="Kallscheuer N."/>
            <person name="Luecker S."/>
            <person name="Lage O.M."/>
            <person name="Pohl T."/>
            <person name="Merkel B.J."/>
            <person name="Hornburger P."/>
            <person name="Mueller R.-W."/>
            <person name="Bruemmer F."/>
            <person name="Labrenz M."/>
            <person name="Spormann A.M."/>
            <person name="Op den Camp H."/>
            <person name="Overmann J."/>
            <person name="Amann R."/>
            <person name="Jetten M.S.M."/>
            <person name="Mascher T."/>
            <person name="Medema M.H."/>
            <person name="Devos D.P."/>
            <person name="Kaster A.-K."/>
            <person name="Ovreas L."/>
            <person name="Rohde M."/>
            <person name="Galperin M.Y."/>
            <person name="Jogler C."/>
        </authorList>
    </citation>
    <scope>NUCLEOTIDE SEQUENCE [LARGE SCALE GENOMIC DNA]</scope>
    <source>
        <strain evidence="6 7">Pan181</strain>
    </source>
</reference>
<keyword evidence="3" id="KW-0408">Iron</keyword>
<name>A0A518AHU2_9BACT</name>
<protein>
    <submittedName>
        <fullName evidence="6">Iron-binding zinc finger CDGSH type</fullName>
    </submittedName>
</protein>
<organism evidence="6 7">
    <name type="scientific">Aeoliella mucimassa</name>
    <dbReference type="NCBI Taxonomy" id="2527972"/>
    <lineage>
        <taxon>Bacteria</taxon>
        <taxon>Pseudomonadati</taxon>
        <taxon>Planctomycetota</taxon>
        <taxon>Planctomycetia</taxon>
        <taxon>Pirellulales</taxon>
        <taxon>Lacipirellulaceae</taxon>
        <taxon>Aeoliella</taxon>
    </lineage>
</organism>
<keyword evidence="7" id="KW-1185">Reference proteome</keyword>
<dbReference type="GO" id="GO:0046872">
    <property type="term" value="F:metal ion binding"/>
    <property type="evidence" value="ECO:0007669"/>
    <property type="project" value="UniProtKB-KW"/>
</dbReference>
<proteinExistence type="predicted"/>
<evidence type="ECO:0000256" key="3">
    <source>
        <dbReference type="ARBA" id="ARBA00023004"/>
    </source>
</evidence>
<evidence type="ECO:0000256" key="1">
    <source>
        <dbReference type="ARBA" id="ARBA00022714"/>
    </source>
</evidence>
<evidence type="ECO:0000256" key="2">
    <source>
        <dbReference type="ARBA" id="ARBA00022723"/>
    </source>
</evidence>
<dbReference type="RefSeq" id="WP_145245298.1">
    <property type="nucleotide sequence ID" value="NZ_CP036278.1"/>
</dbReference>
<accession>A0A518AHU2</accession>
<gene>
    <name evidence="6" type="ORF">Pan181_04820</name>
</gene>
<dbReference type="KEGG" id="amuc:Pan181_04820"/>
<dbReference type="AlphaFoldDB" id="A0A518AHU2"/>
<evidence type="ECO:0000259" key="5">
    <source>
        <dbReference type="SMART" id="SM00704"/>
    </source>
</evidence>
<dbReference type="Proteomes" id="UP000315750">
    <property type="component" value="Chromosome"/>
</dbReference>
<keyword evidence="2" id="KW-0479">Metal-binding</keyword>
<evidence type="ECO:0000313" key="7">
    <source>
        <dbReference type="Proteomes" id="UP000315750"/>
    </source>
</evidence>
<evidence type="ECO:0000313" key="6">
    <source>
        <dbReference type="EMBL" id="QDU54301.1"/>
    </source>
</evidence>
<evidence type="ECO:0000256" key="4">
    <source>
        <dbReference type="ARBA" id="ARBA00023014"/>
    </source>
</evidence>
<keyword evidence="4" id="KW-0411">Iron-sulfur</keyword>
<dbReference type="SMART" id="SM00704">
    <property type="entry name" value="ZnF_CDGSH"/>
    <property type="match status" value="1"/>
</dbReference>
<dbReference type="GO" id="GO:0051537">
    <property type="term" value="F:2 iron, 2 sulfur cluster binding"/>
    <property type="evidence" value="ECO:0007669"/>
    <property type="project" value="UniProtKB-KW"/>
</dbReference>
<feature type="domain" description="Iron-binding zinc finger CDGSH type" evidence="5">
    <location>
        <begin position="28"/>
        <end position="63"/>
    </location>
</feature>
<dbReference type="EMBL" id="CP036278">
    <property type="protein sequence ID" value="QDU54301.1"/>
    <property type="molecule type" value="Genomic_DNA"/>
</dbReference>
<keyword evidence="1" id="KW-0001">2Fe-2S</keyword>
<sequence>MADTNIQMRANGPFLVKGSFTVTDSEGNEFNIPKDKPAISLCRCGASANRPFCDGAHKTANFESDEKAS</sequence>
<dbReference type="GO" id="GO:0005737">
    <property type="term" value="C:cytoplasm"/>
    <property type="evidence" value="ECO:0007669"/>
    <property type="project" value="UniProtKB-ARBA"/>
</dbReference>
<dbReference type="InterPro" id="IPR042216">
    <property type="entry name" value="MitoNEET_CISD"/>
</dbReference>